<protein>
    <submittedName>
        <fullName evidence="1">Uncharacterized protein</fullName>
    </submittedName>
</protein>
<name>A0A3G7U7S5_9PSED</name>
<proteinExistence type="predicted"/>
<dbReference type="EMBL" id="CP027754">
    <property type="protein sequence ID" value="AZE54586.1"/>
    <property type="molecule type" value="Genomic_DNA"/>
</dbReference>
<dbReference type="AlphaFoldDB" id="A0A3G7U7S5"/>
<sequence length="58" mass="5833">MPAGFAVVKLGLADAEPLTFLSLRYACVGVVSPALLGERVVGYGPSTINGGVSVVLSL</sequence>
<organism evidence="1 2">
    <name type="scientific">Pseudomonas synxantha</name>
    <dbReference type="NCBI Taxonomy" id="47883"/>
    <lineage>
        <taxon>Bacteria</taxon>
        <taxon>Pseudomonadati</taxon>
        <taxon>Pseudomonadota</taxon>
        <taxon>Gammaproteobacteria</taxon>
        <taxon>Pseudomonadales</taxon>
        <taxon>Pseudomonadaceae</taxon>
        <taxon>Pseudomonas</taxon>
    </lineage>
</organism>
<evidence type="ECO:0000313" key="1">
    <source>
        <dbReference type="EMBL" id="AZE54586.1"/>
    </source>
</evidence>
<dbReference type="Proteomes" id="UP000268696">
    <property type="component" value="Chromosome"/>
</dbReference>
<gene>
    <name evidence="1" type="ORF">C4K03_2431</name>
</gene>
<evidence type="ECO:0000313" key="2">
    <source>
        <dbReference type="Proteomes" id="UP000268696"/>
    </source>
</evidence>
<accession>A0A3G7U7S5</accession>
<reference evidence="1 2" key="1">
    <citation type="submission" date="2018-03" db="EMBL/GenBank/DDBJ databases">
        <title>Diversity of phytobeneficial traits revealed by whole-genome analysis of worldwide-isolated phenazine-producing Pseudomonas spp.</title>
        <authorList>
            <person name="Biessy A."/>
            <person name="Novinscak A."/>
            <person name="Blom J."/>
            <person name="Leger G."/>
            <person name="Thomashow L.S."/>
            <person name="Cazorla F.M."/>
            <person name="Josic D."/>
            <person name="Filion M."/>
        </authorList>
    </citation>
    <scope>NUCLEOTIDE SEQUENCE [LARGE SCALE GENOMIC DNA]</scope>
    <source>
        <strain evidence="1 2">30B</strain>
    </source>
</reference>